<dbReference type="PANTHER" id="PTHR35525">
    <property type="entry name" value="BLL6575 PROTEIN"/>
    <property type="match status" value="1"/>
</dbReference>
<dbReference type="InterPro" id="IPR023286">
    <property type="entry name" value="ABATE_dom_sf"/>
</dbReference>
<dbReference type="Pfam" id="PF11706">
    <property type="entry name" value="zf-CGNR"/>
    <property type="match status" value="1"/>
</dbReference>
<proteinExistence type="predicted"/>
<dbReference type="EMBL" id="JBHTGP010000017">
    <property type="protein sequence ID" value="MFD0689387.1"/>
    <property type="molecule type" value="Genomic_DNA"/>
</dbReference>
<dbReference type="Pfam" id="PF07336">
    <property type="entry name" value="ABATE"/>
    <property type="match status" value="1"/>
</dbReference>
<sequence length="182" mass="18882">MGVSGRGIRPAERLVALANAVRADPALPREALAALLVRHGEAPADVAAGAFTEDDAAALRAAVARLTAVLTETDPDRAALAVNDLLVGCGARPRLSRHDGHAWHLHVDRGDDASWAEWLTASSALALAQIISESGGPAWGECAASGCARLFLGTGPGSARRFCSPACATRERVAAHRRRARG</sequence>
<dbReference type="RefSeq" id="WP_378324670.1">
    <property type="nucleotide sequence ID" value="NZ_JBHTGP010000017.1"/>
</dbReference>
<reference evidence="3" key="1">
    <citation type="journal article" date="2019" name="Int. J. Syst. Evol. Microbiol.">
        <title>The Global Catalogue of Microorganisms (GCM) 10K type strain sequencing project: providing services to taxonomists for standard genome sequencing and annotation.</title>
        <authorList>
            <consortium name="The Broad Institute Genomics Platform"/>
            <consortium name="The Broad Institute Genome Sequencing Center for Infectious Disease"/>
            <person name="Wu L."/>
            <person name="Ma J."/>
        </authorList>
    </citation>
    <scope>NUCLEOTIDE SEQUENCE [LARGE SCALE GENOMIC DNA]</scope>
    <source>
        <strain evidence="3">JCM 9371</strain>
    </source>
</reference>
<protein>
    <submittedName>
        <fullName evidence="2">CGNR zinc finger domain-containing protein</fullName>
    </submittedName>
</protein>
<dbReference type="InterPro" id="IPR021005">
    <property type="entry name" value="Znf_CGNR"/>
</dbReference>
<gene>
    <name evidence="2" type="ORF">ACFQZM_33215</name>
</gene>
<evidence type="ECO:0000259" key="1">
    <source>
        <dbReference type="Pfam" id="PF11706"/>
    </source>
</evidence>
<accession>A0ABW2XT04</accession>
<dbReference type="InterPro" id="IPR010852">
    <property type="entry name" value="ABATE"/>
</dbReference>
<evidence type="ECO:0000313" key="3">
    <source>
        <dbReference type="Proteomes" id="UP001597063"/>
    </source>
</evidence>
<dbReference type="Gene3D" id="1.10.3300.10">
    <property type="entry name" value="Jann2411-like domain"/>
    <property type="match status" value="1"/>
</dbReference>
<comment type="caution">
    <text evidence="2">The sequence shown here is derived from an EMBL/GenBank/DDBJ whole genome shotgun (WGS) entry which is preliminary data.</text>
</comment>
<keyword evidence="3" id="KW-1185">Reference proteome</keyword>
<evidence type="ECO:0000313" key="2">
    <source>
        <dbReference type="EMBL" id="MFD0689387.1"/>
    </source>
</evidence>
<dbReference type="PANTHER" id="PTHR35525:SF3">
    <property type="entry name" value="BLL6575 PROTEIN"/>
    <property type="match status" value="1"/>
</dbReference>
<dbReference type="Proteomes" id="UP001597063">
    <property type="component" value="Unassembled WGS sequence"/>
</dbReference>
<dbReference type="SUPFAM" id="SSF160904">
    <property type="entry name" value="Jann2411-like"/>
    <property type="match status" value="1"/>
</dbReference>
<feature type="domain" description="Zinc finger CGNR" evidence="1">
    <location>
        <begin position="140"/>
        <end position="179"/>
    </location>
</feature>
<name>A0ABW2XT04_9ACTN</name>
<organism evidence="2 3">
    <name type="scientific">Actinomadura fibrosa</name>
    <dbReference type="NCBI Taxonomy" id="111802"/>
    <lineage>
        <taxon>Bacteria</taxon>
        <taxon>Bacillati</taxon>
        <taxon>Actinomycetota</taxon>
        <taxon>Actinomycetes</taxon>
        <taxon>Streptosporangiales</taxon>
        <taxon>Thermomonosporaceae</taxon>
        <taxon>Actinomadura</taxon>
    </lineage>
</organism>